<dbReference type="InterPro" id="IPR008949">
    <property type="entry name" value="Isoprenoid_synthase_dom_sf"/>
</dbReference>
<dbReference type="GO" id="GO:0016102">
    <property type="term" value="P:diterpenoid biosynthetic process"/>
    <property type="evidence" value="ECO:0007669"/>
    <property type="project" value="TreeGrafter"/>
</dbReference>
<comment type="similarity">
    <text evidence="1">Belongs to the terpene synthase family.</text>
</comment>
<dbReference type="PANTHER" id="PTHR31739">
    <property type="entry name" value="ENT-COPALYL DIPHOSPHATE SYNTHASE, CHLOROPLASTIC"/>
    <property type="match status" value="1"/>
</dbReference>
<dbReference type="GeneID" id="37118895"/>
<dbReference type="AlphaFoldDB" id="A0A317X7M7"/>
<dbReference type="Proteomes" id="UP000246702">
    <property type="component" value="Unassembled WGS sequence"/>
</dbReference>
<keyword evidence="3" id="KW-1185">Reference proteome</keyword>
<comment type="caution">
    <text evidence="2">The sequence shown here is derived from an EMBL/GenBank/DDBJ whole genome shotgun (WGS) entry which is preliminary data.</text>
</comment>
<dbReference type="SUPFAM" id="SSF48576">
    <property type="entry name" value="Terpenoid synthases"/>
    <property type="match status" value="1"/>
</dbReference>
<organism evidence="2 3">
    <name type="scientific">Aspergillus sclerotioniger CBS 115572</name>
    <dbReference type="NCBI Taxonomy" id="1450535"/>
    <lineage>
        <taxon>Eukaryota</taxon>
        <taxon>Fungi</taxon>
        <taxon>Dikarya</taxon>
        <taxon>Ascomycota</taxon>
        <taxon>Pezizomycotina</taxon>
        <taxon>Eurotiomycetes</taxon>
        <taxon>Eurotiomycetidae</taxon>
        <taxon>Eurotiales</taxon>
        <taxon>Aspergillaceae</taxon>
        <taxon>Aspergillus</taxon>
        <taxon>Aspergillus subgen. Circumdati</taxon>
    </lineage>
</organism>
<dbReference type="PANTHER" id="PTHR31739:SF25">
    <property type="entry name" value="(E,E)-GERANYLLINALOOL SYNTHASE"/>
    <property type="match status" value="1"/>
</dbReference>
<accession>A0A317X7M7</accession>
<reference evidence="2 3" key="1">
    <citation type="submission" date="2016-12" db="EMBL/GenBank/DDBJ databases">
        <title>The genomes of Aspergillus section Nigri reveals drivers in fungal speciation.</title>
        <authorList>
            <consortium name="DOE Joint Genome Institute"/>
            <person name="Vesth T.C."/>
            <person name="Nybo J."/>
            <person name="Theobald S."/>
            <person name="Brandl J."/>
            <person name="Frisvad J.C."/>
            <person name="Nielsen K.F."/>
            <person name="Lyhne E.K."/>
            <person name="Kogle M.E."/>
            <person name="Kuo A."/>
            <person name="Riley R."/>
            <person name="Clum A."/>
            <person name="Nolan M."/>
            <person name="Lipzen A."/>
            <person name="Salamov A."/>
            <person name="Henrissat B."/>
            <person name="Wiebenga A."/>
            <person name="De Vries R.P."/>
            <person name="Grigoriev I.V."/>
            <person name="Mortensen U.H."/>
            <person name="Andersen M.R."/>
            <person name="Baker S.E."/>
        </authorList>
    </citation>
    <scope>NUCLEOTIDE SEQUENCE [LARGE SCALE GENOMIC DNA]</scope>
    <source>
        <strain evidence="2 3">CBS 115572</strain>
    </source>
</reference>
<evidence type="ECO:0000256" key="1">
    <source>
        <dbReference type="ARBA" id="ARBA00006333"/>
    </source>
</evidence>
<sequence length="620" mass="69379">MNLRNPNLDGNTQLISNARSLIQKVVSDTDATYGFGTLTCTVYDTARVALVTKPLKGERQWLFPESFRYILSTQADDGSWPSCSGSQIDGVLSTAAALLALLRHRRQPLQLLGDTDDLDSRITRAIATLRDRLAAWDVMTINYVGFEMIVPAILDLLEKEDASLAFEFDGKATLLDIHKAKMSRFEPSLVYDKRLMTVTHSLEALIGKIDFDRLVHHKVLGSMFASPSSTAAYLMNTSTWDDEAEAYLRYAIKGSVGQGSGGVPGVFPTTNFEYTWTLVGPVHLAPSRQAAHSGTYAMIIPFTWTSCNNRTRTYAAASLLYEMMVLSFRTYHIDDFMESVARPAFKYHIEGLRHLVGTVTAKASSQSDGVGYCTDVNGDHMEHSKYGDHIHTLTRCVRSILENPVFQSASPNDRKTLEQELRVYLLAHAKQVEDNSQFEIELKQTKTLTSASSAYFRWVYTTSADHIAAPMCFAFLACVIGATLTPSTNNDCFPSTTSKYLAAAACRHLAVMCRMYNDIGSWVRDLDEGNLNSIHFPEFSGTDDGTKQAVLFNLAQYERKCLNDALERLIKEMLNGPDAEAIRLSERRMHLVRMFCDVTDLYGQIYVLQDMSSFIRRRSL</sequence>
<dbReference type="InterPro" id="IPR008930">
    <property type="entry name" value="Terpenoid_cyclase/PrenylTrfase"/>
</dbReference>
<dbReference type="SUPFAM" id="SSF48239">
    <property type="entry name" value="Terpenoid cyclases/Protein prenyltransferases"/>
    <property type="match status" value="1"/>
</dbReference>
<dbReference type="OrthoDB" id="2343925at2759"/>
<gene>
    <name evidence="2" type="ORF">BO94DRAFT_615056</name>
</gene>
<dbReference type="RefSeq" id="XP_025470403.1">
    <property type="nucleotide sequence ID" value="XM_025616752.1"/>
</dbReference>
<dbReference type="GO" id="GO:0010333">
    <property type="term" value="F:terpene synthase activity"/>
    <property type="evidence" value="ECO:0007669"/>
    <property type="project" value="InterPro"/>
</dbReference>
<name>A0A317X7M7_9EURO</name>
<proteinExistence type="inferred from homology"/>
<dbReference type="EMBL" id="MSFK01000006">
    <property type="protein sequence ID" value="PWY93642.1"/>
    <property type="molecule type" value="Genomic_DNA"/>
</dbReference>
<dbReference type="Gene3D" id="1.50.10.160">
    <property type="match status" value="1"/>
</dbReference>
<evidence type="ECO:0000313" key="2">
    <source>
        <dbReference type="EMBL" id="PWY93642.1"/>
    </source>
</evidence>
<dbReference type="STRING" id="1450535.A0A317X7M7"/>
<evidence type="ECO:0000313" key="3">
    <source>
        <dbReference type="Proteomes" id="UP000246702"/>
    </source>
</evidence>
<dbReference type="Gene3D" id="1.10.600.10">
    <property type="entry name" value="Farnesyl Diphosphate Synthase"/>
    <property type="match status" value="1"/>
</dbReference>
<protein>
    <submittedName>
        <fullName evidence="2">Uncharacterized protein</fullName>
    </submittedName>
</protein>
<dbReference type="GO" id="GO:0000287">
    <property type="term" value="F:magnesium ion binding"/>
    <property type="evidence" value="ECO:0007669"/>
    <property type="project" value="TreeGrafter"/>
</dbReference>
<dbReference type="InterPro" id="IPR050148">
    <property type="entry name" value="Terpene_synthase-like"/>
</dbReference>